<gene>
    <name evidence="6" type="ORF">E5987_11520</name>
</gene>
<dbReference type="InterPro" id="IPR058163">
    <property type="entry name" value="LysR-type_TF_proteobact-type"/>
</dbReference>
<comment type="caution">
    <text evidence="6">The sequence shown here is derived from an EMBL/GenBank/DDBJ whole genome shotgun (WGS) entry which is preliminary data.</text>
</comment>
<dbReference type="InterPro" id="IPR000847">
    <property type="entry name" value="LysR_HTH_N"/>
</dbReference>
<dbReference type="PROSITE" id="PS50931">
    <property type="entry name" value="HTH_LYSR"/>
    <property type="match status" value="1"/>
</dbReference>
<dbReference type="Pfam" id="PF03466">
    <property type="entry name" value="LysR_substrate"/>
    <property type="match status" value="1"/>
</dbReference>
<evidence type="ECO:0000259" key="5">
    <source>
        <dbReference type="PROSITE" id="PS50931"/>
    </source>
</evidence>
<dbReference type="GO" id="GO:0003700">
    <property type="term" value="F:DNA-binding transcription factor activity"/>
    <property type="evidence" value="ECO:0007669"/>
    <property type="project" value="InterPro"/>
</dbReference>
<reference evidence="6 7" key="1">
    <citation type="submission" date="2019-12" db="EMBL/GenBank/DDBJ databases">
        <title>Microbes associate with the intestines of laboratory mice.</title>
        <authorList>
            <person name="Navarre W."/>
            <person name="Wong E."/>
        </authorList>
    </citation>
    <scope>NUCLEOTIDE SEQUENCE [LARGE SCALE GENOMIC DNA]</scope>
    <source>
        <strain evidence="6 7">NM82_D38</strain>
    </source>
</reference>
<accession>A0A6L6YLQ9</accession>
<proteinExistence type="inferred from homology"/>
<dbReference type="AlphaFoldDB" id="A0A6L6YLQ9"/>
<keyword evidence="2" id="KW-0805">Transcription regulation</keyword>
<dbReference type="Pfam" id="PF00126">
    <property type="entry name" value="HTH_1"/>
    <property type="match status" value="1"/>
</dbReference>
<keyword evidence="3" id="KW-0238">DNA-binding</keyword>
<evidence type="ECO:0000256" key="4">
    <source>
        <dbReference type="ARBA" id="ARBA00023163"/>
    </source>
</evidence>
<protein>
    <submittedName>
        <fullName evidence="6">LysR family transcriptional regulator</fullName>
    </submittedName>
</protein>
<comment type="similarity">
    <text evidence="1">Belongs to the LysR transcriptional regulatory family.</text>
</comment>
<keyword evidence="4" id="KW-0804">Transcription</keyword>
<dbReference type="PANTHER" id="PTHR30537">
    <property type="entry name" value="HTH-TYPE TRANSCRIPTIONAL REGULATOR"/>
    <property type="match status" value="1"/>
</dbReference>
<sequence length="334" mass="38119">MFTLKSKTDNVKNANEGKPMDRKIKKLENLDYWFTLSRVAALGSMNKAAEELNIDVSSVSNKIRVLEKALGYELVERKSHSSFLTAQGESVLKAIFPLVEEFTYTLNQICREDKEPRQTIKVNVSNGLLELVICWINQFSQLYPDVDFELTDNKSEDLGHQLGFDIAVFANFSQRPPGECRDLGVAPTYMAASKEYLSKHPIRSPEDLKRCRIVSCYNWNCGQRFLYGPHGTENIPLSWGSFFGLDNSTSLLYAVKKGLGIGWGVPVYMCQEDFNNGTLVRLFEPYESAGFHFYMAVGTHRLSGIRKEFLDFFLSSWKREFKGYKTHAPCYALR</sequence>
<feature type="domain" description="HTH lysR-type" evidence="5">
    <location>
        <begin position="28"/>
        <end position="85"/>
    </location>
</feature>
<dbReference type="PANTHER" id="PTHR30537:SF5">
    <property type="entry name" value="HTH-TYPE TRANSCRIPTIONAL ACTIVATOR TTDR-RELATED"/>
    <property type="match status" value="1"/>
</dbReference>
<dbReference type="Gene3D" id="3.40.190.290">
    <property type="match status" value="1"/>
</dbReference>
<dbReference type="InterPro" id="IPR036388">
    <property type="entry name" value="WH-like_DNA-bd_sf"/>
</dbReference>
<keyword evidence="7" id="KW-1185">Reference proteome</keyword>
<dbReference type="Gene3D" id="1.10.10.10">
    <property type="entry name" value="Winged helix-like DNA-binding domain superfamily/Winged helix DNA-binding domain"/>
    <property type="match status" value="1"/>
</dbReference>
<evidence type="ECO:0000313" key="6">
    <source>
        <dbReference type="EMBL" id="MVX57813.1"/>
    </source>
</evidence>
<name>A0A6L6YLQ9_9BURK</name>
<dbReference type="SUPFAM" id="SSF53850">
    <property type="entry name" value="Periplasmic binding protein-like II"/>
    <property type="match status" value="1"/>
</dbReference>
<dbReference type="InterPro" id="IPR036390">
    <property type="entry name" value="WH_DNA-bd_sf"/>
</dbReference>
<evidence type="ECO:0000313" key="7">
    <source>
        <dbReference type="Proteomes" id="UP000472580"/>
    </source>
</evidence>
<dbReference type="GO" id="GO:0003677">
    <property type="term" value="F:DNA binding"/>
    <property type="evidence" value="ECO:0007669"/>
    <property type="project" value="UniProtKB-KW"/>
</dbReference>
<dbReference type="InterPro" id="IPR005119">
    <property type="entry name" value="LysR_subst-bd"/>
</dbReference>
<evidence type="ECO:0000256" key="3">
    <source>
        <dbReference type="ARBA" id="ARBA00023125"/>
    </source>
</evidence>
<dbReference type="Proteomes" id="UP000472580">
    <property type="component" value="Unassembled WGS sequence"/>
</dbReference>
<dbReference type="EMBL" id="WSRP01000048">
    <property type="protein sequence ID" value="MVX57813.1"/>
    <property type="molecule type" value="Genomic_DNA"/>
</dbReference>
<evidence type="ECO:0000256" key="2">
    <source>
        <dbReference type="ARBA" id="ARBA00023015"/>
    </source>
</evidence>
<dbReference type="SUPFAM" id="SSF46785">
    <property type="entry name" value="Winged helix' DNA-binding domain"/>
    <property type="match status" value="1"/>
</dbReference>
<organism evidence="6 7">
    <name type="scientific">Parasutterella muris</name>
    <dbReference type="NCBI Taxonomy" id="2565572"/>
    <lineage>
        <taxon>Bacteria</taxon>
        <taxon>Pseudomonadati</taxon>
        <taxon>Pseudomonadota</taxon>
        <taxon>Betaproteobacteria</taxon>
        <taxon>Burkholderiales</taxon>
        <taxon>Sutterellaceae</taxon>
        <taxon>Parasutterella</taxon>
    </lineage>
</organism>
<evidence type="ECO:0000256" key="1">
    <source>
        <dbReference type="ARBA" id="ARBA00009437"/>
    </source>
</evidence>